<dbReference type="GO" id="GO:0003677">
    <property type="term" value="F:DNA binding"/>
    <property type="evidence" value="ECO:0007669"/>
    <property type="project" value="UniProtKB-KW"/>
</dbReference>
<evidence type="ECO:0000256" key="4">
    <source>
        <dbReference type="ARBA" id="ARBA00023163"/>
    </source>
</evidence>
<dbReference type="CDD" id="cd05466">
    <property type="entry name" value="PBP2_LTTR_substrate"/>
    <property type="match status" value="1"/>
</dbReference>
<dbReference type="FunFam" id="1.10.10.10:FF:000001">
    <property type="entry name" value="LysR family transcriptional regulator"/>
    <property type="match status" value="1"/>
</dbReference>
<dbReference type="Pfam" id="PF00126">
    <property type="entry name" value="HTH_1"/>
    <property type="match status" value="1"/>
</dbReference>
<dbReference type="SUPFAM" id="SSF46785">
    <property type="entry name" value="Winged helix' DNA-binding domain"/>
    <property type="match status" value="1"/>
</dbReference>
<dbReference type="InterPro" id="IPR000847">
    <property type="entry name" value="LysR_HTH_N"/>
</dbReference>
<dbReference type="PANTHER" id="PTHR30346:SF0">
    <property type="entry name" value="HCA OPERON TRANSCRIPTIONAL ACTIVATOR HCAR"/>
    <property type="match status" value="1"/>
</dbReference>
<name>A0A9D2D4Q9_9FIRM</name>
<organism evidence="6 7">
    <name type="scientific">Candidatus Eubacterium avistercoris</name>
    <dbReference type="NCBI Taxonomy" id="2838567"/>
    <lineage>
        <taxon>Bacteria</taxon>
        <taxon>Bacillati</taxon>
        <taxon>Bacillota</taxon>
        <taxon>Clostridia</taxon>
        <taxon>Eubacteriales</taxon>
        <taxon>Eubacteriaceae</taxon>
        <taxon>Eubacterium</taxon>
    </lineage>
</organism>
<dbReference type="PROSITE" id="PS50931">
    <property type="entry name" value="HTH_LYSR"/>
    <property type="match status" value="1"/>
</dbReference>
<dbReference type="AlphaFoldDB" id="A0A9D2D4Q9"/>
<evidence type="ECO:0000256" key="2">
    <source>
        <dbReference type="ARBA" id="ARBA00023015"/>
    </source>
</evidence>
<dbReference type="EMBL" id="DXCH01000301">
    <property type="protein sequence ID" value="HIZ08495.1"/>
    <property type="molecule type" value="Genomic_DNA"/>
</dbReference>
<dbReference type="PANTHER" id="PTHR30346">
    <property type="entry name" value="TRANSCRIPTIONAL DUAL REGULATOR HCAR-RELATED"/>
    <property type="match status" value="1"/>
</dbReference>
<dbReference type="GO" id="GO:0003700">
    <property type="term" value="F:DNA-binding transcription factor activity"/>
    <property type="evidence" value="ECO:0007669"/>
    <property type="project" value="InterPro"/>
</dbReference>
<evidence type="ECO:0000313" key="6">
    <source>
        <dbReference type="EMBL" id="HIZ08495.1"/>
    </source>
</evidence>
<evidence type="ECO:0000256" key="3">
    <source>
        <dbReference type="ARBA" id="ARBA00023125"/>
    </source>
</evidence>
<proteinExistence type="inferred from homology"/>
<protein>
    <submittedName>
        <fullName evidence="6">LysR family transcriptional regulator</fullName>
    </submittedName>
</protein>
<dbReference type="InterPro" id="IPR036388">
    <property type="entry name" value="WH-like_DNA-bd_sf"/>
</dbReference>
<evidence type="ECO:0000256" key="1">
    <source>
        <dbReference type="ARBA" id="ARBA00009437"/>
    </source>
</evidence>
<dbReference type="GO" id="GO:0032993">
    <property type="term" value="C:protein-DNA complex"/>
    <property type="evidence" value="ECO:0007669"/>
    <property type="project" value="TreeGrafter"/>
</dbReference>
<dbReference type="Pfam" id="PF03466">
    <property type="entry name" value="LysR_substrate"/>
    <property type="match status" value="1"/>
</dbReference>
<evidence type="ECO:0000313" key="7">
    <source>
        <dbReference type="Proteomes" id="UP000824024"/>
    </source>
</evidence>
<accession>A0A9D2D4Q9</accession>
<feature type="domain" description="HTH lysR-type" evidence="5">
    <location>
        <begin position="1"/>
        <end position="58"/>
    </location>
</feature>
<dbReference type="InterPro" id="IPR005119">
    <property type="entry name" value="LysR_subst-bd"/>
</dbReference>
<dbReference type="Gene3D" id="1.10.10.10">
    <property type="entry name" value="Winged helix-like DNA-binding domain superfamily/Winged helix DNA-binding domain"/>
    <property type="match status" value="1"/>
</dbReference>
<dbReference type="PRINTS" id="PR00039">
    <property type="entry name" value="HTHLYSR"/>
</dbReference>
<gene>
    <name evidence="6" type="ORF">IAA08_11255</name>
</gene>
<dbReference type="SUPFAM" id="SSF53850">
    <property type="entry name" value="Periplasmic binding protein-like II"/>
    <property type="match status" value="1"/>
</dbReference>
<reference evidence="6" key="1">
    <citation type="journal article" date="2021" name="PeerJ">
        <title>Extensive microbial diversity within the chicken gut microbiome revealed by metagenomics and culture.</title>
        <authorList>
            <person name="Gilroy R."/>
            <person name="Ravi A."/>
            <person name="Getino M."/>
            <person name="Pursley I."/>
            <person name="Horton D.L."/>
            <person name="Alikhan N.F."/>
            <person name="Baker D."/>
            <person name="Gharbi K."/>
            <person name="Hall N."/>
            <person name="Watson M."/>
            <person name="Adriaenssens E.M."/>
            <person name="Foster-Nyarko E."/>
            <person name="Jarju S."/>
            <person name="Secka A."/>
            <person name="Antonio M."/>
            <person name="Oren A."/>
            <person name="Chaudhuri R.R."/>
            <person name="La Ragione R."/>
            <person name="Hildebrand F."/>
            <person name="Pallen M.J."/>
        </authorList>
    </citation>
    <scope>NUCLEOTIDE SEQUENCE</scope>
    <source>
        <strain evidence="6">CHK192-9172</strain>
    </source>
</reference>
<reference evidence="6" key="2">
    <citation type="submission" date="2021-04" db="EMBL/GenBank/DDBJ databases">
        <authorList>
            <person name="Gilroy R."/>
        </authorList>
    </citation>
    <scope>NUCLEOTIDE SEQUENCE</scope>
    <source>
        <strain evidence="6">CHK192-9172</strain>
    </source>
</reference>
<dbReference type="Proteomes" id="UP000824024">
    <property type="component" value="Unassembled WGS sequence"/>
</dbReference>
<dbReference type="InterPro" id="IPR036390">
    <property type="entry name" value="WH_DNA-bd_sf"/>
</dbReference>
<evidence type="ECO:0000259" key="5">
    <source>
        <dbReference type="PROSITE" id="PS50931"/>
    </source>
</evidence>
<dbReference type="Gene3D" id="3.40.190.10">
    <property type="entry name" value="Periplasmic binding protein-like II"/>
    <property type="match status" value="2"/>
</dbReference>
<comment type="similarity">
    <text evidence="1">Belongs to the LysR transcriptional regulatory family.</text>
</comment>
<comment type="caution">
    <text evidence="6">The sequence shown here is derived from an EMBL/GenBank/DDBJ whole genome shotgun (WGS) entry which is preliminary data.</text>
</comment>
<keyword evidence="4" id="KW-0804">Transcription</keyword>
<sequence>MNESTIKMFLTIAEEKSFSKAADRMFASQPNLSRSIIKMEEELGVQLFDRVGRKAELTEAGREFYDFFRRTQLEFQKVSAYARKLHSNRPGNIRIGYMEGWKISGFIDNVLNKLKENYPNMDVRMEACNRKELMEKLDRDEVDAVLGIKGIFRQKRGIKVKDIARIRRGVLCRRRDWETGKEPVPADFKNEIFFVMDEECNMILGEQIREFLEPYGFVPEIQYVNSLESALNYVELGDGVLICDERTRYAENEDLLFVPLDSFHTVSIGWKRETKNVALAVLIAEL</sequence>
<keyword evidence="3" id="KW-0238">DNA-binding</keyword>
<keyword evidence="2" id="KW-0805">Transcription regulation</keyword>